<evidence type="ECO:0000313" key="1">
    <source>
        <dbReference type="EMBL" id="KAJ8868521.1"/>
    </source>
</evidence>
<dbReference type="Proteomes" id="UP001159363">
    <property type="component" value="Chromosome 13"/>
</dbReference>
<sequence>MRFREELGVPRENPSDLCNVRRVSYTREFKQGRHDGGEMSDIKTPRDFSRWQSPNAGSAMQSSIQVTLLVVRPFASHQGEPGSIPGRVTPGFSQVGIVQFSRGYPALAFWRCSVLTSLSPSSALKASLVPSKSLDSTHRDTIVQVKAVYVARS</sequence>
<dbReference type="EMBL" id="JARBHB010000014">
    <property type="protein sequence ID" value="KAJ8868521.1"/>
    <property type="molecule type" value="Genomic_DNA"/>
</dbReference>
<name>A0ABQ9G7V5_9NEOP</name>
<organism evidence="1 2">
    <name type="scientific">Dryococelus australis</name>
    <dbReference type="NCBI Taxonomy" id="614101"/>
    <lineage>
        <taxon>Eukaryota</taxon>
        <taxon>Metazoa</taxon>
        <taxon>Ecdysozoa</taxon>
        <taxon>Arthropoda</taxon>
        <taxon>Hexapoda</taxon>
        <taxon>Insecta</taxon>
        <taxon>Pterygota</taxon>
        <taxon>Neoptera</taxon>
        <taxon>Polyneoptera</taxon>
        <taxon>Phasmatodea</taxon>
        <taxon>Verophasmatodea</taxon>
        <taxon>Anareolatae</taxon>
        <taxon>Phasmatidae</taxon>
        <taxon>Eurycanthinae</taxon>
        <taxon>Dryococelus</taxon>
    </lineage>
</organism>
<proteinExistence type="predicted"/>
<gene>
    <name evidence="1" type="ORF">PR048_030049</name>
</gene>
<protein>
    <submittedName>
        <fullName evidence="1">Uncharacterized protein</fullName>
    </submittedName>
</protein>
<reference evidence="1 2" key="1">
    <citation type="submission" date="2023-02" db="EMBL/GenBank/DDBJ databases">
        <title>LHISI_Scaffold_Assembly.</title>
        <authorList>
            <person name="Stuart O.P."/>
            <person name="Cleave R."/>
            <person name="Magrath M.J.L."/>
            <person name="Mikheyev A.S."/>
        </authorList>
    </citation>
    <scope>NUCLEOTIDE SEQUENCE [LARGE SCALE GENOMIC DNA]</scope>
    <source>
        <strain evidence="1">Daus_M_001</strain>
        <tissue evidence="1">Leg muscle</tissue>
    </source>
</reference>
<evidence type="ECO:0000313" key="2">
    <source>
        <dbReference type="Proteomes" id="UP001159363"/>
    </source>
</evidence>
<accession>A0ABQ9G7V5</accession>
<keyword evidence="2" id="KW-1185">Reference proteome</keyword>
<comment type="caution">
    <text evidence="1">The sequence shown here is derived from an EMBL/GenBank/DDBJ whole genome shotgun (WGS) entry which is preliminary data.</text>
</comment>